<comment type="subunit">
    <text evidence="2">Homodimer.</text>
</comment>
<dbReference type="GO" id="GO:0046294">
    <property type="term" value="P:formaldehyde catabolic process"/>
    <property type="evidence" value="ECO:0007669"/>
    <property type="project" value="TreeGrafter"/>
</dbReference>
<dbReference type="SUPFAM" id="SSF51735">
    <property type="entry name" value="NAD(P)-binding Rossmann-fold domains"/>
    <property type="match status" value="1"/>
</dbReference>
<keyword evidence="4" id="KW-0862">Zinc</keyword>
<dbReference type="Gene3D" id="3.40.50.720">
    <property type="entry name" value="NAD(P)-binding Rossmann-like Domain"/>
    <property type="match status" value="1"/>
</dbReference>
<dbReference type="EMBL" id="OX465078">
    <property type="protein sequence ID" value="CAI9271303.1"/>
    <property type="molecule type" value="Genomic_DNA"/>
</dbReference>
<dbReference type="AlphaFoldDB" id="A0AA35W0H8"/>
<dbReference type="PANTHER" id="PTHR43880">
    <property type="entry name" value="ALCOHOL DEHYDROGENASE"/>
    <property type="match status" value="1"/>
</dbReference>
<keyword evidence="3" id="KW-0479">Metal-binding</keyword>
<gene>
    <name evidence="6" type="ORF">LSALG_LOCUS11575</name>
</gene>
<proteinExistence type="predicted"/>
<evidence type="ECO:0000256" key="1">
    <source>
        <dbReference type="ARBA" id="ARBA00001947"/>
    </source>
</evidence>
<dbReference type="Gene3D" id="3.90.180.10">
    <property type="entry name" value="Medium-chain alcohol dehydrogenases, catalytic domain"/>
    <property type="match status" value="1"/>
</dbReference>
<dbReference type="GO" id="GO:0008270">
    <property type="term" value="F:zinc ion binding"/>
    <property type="evidence" value="ECO:0007669"/>
    <property type="project" value="TreeGrafter"/>
</dbReference>
<dbReference type="InterPro" id="IPR013149">
    <property type="entry name" value="ADH-like_C"/>
</dbReference>
<dbReference type="GO" id="GO:0005829">
    <property type="term" value="C:cytosol"/>
    <property type="evidence" value="ECO:0007669"/>
    <property type="project" value="TreeGrafter"/>
</dbReference>
<comment type="cofactor">
    <cofactor evidence="1">
        <name>Zn(2+)</name>
        <dbReference type="ChEBI" id="CHEBI:29105"/>
    </cofactor>
</comment>
<dbReference type="Proteomes" id="UP001177003">
    <property type="component" value="Chromosome 2"/>
</dbReference>
<evidence type="ECO:0000259" key="5">
    <source>
        <dbReference type="Pfam" id="PF00107"/>
    </source>
</evidence>
<feature type="domain" description="Alcohol dehydrogenase-like C-terminal" evidence="5">
    <location>
        <begin position="70"/>
        <end position="192"/>
    </location>
</feature>
<dbReference type="FunFam" id="3.40.50.720:FF:000003">
    <property type="entry name" value="S-(hydroxymethyl)glutathione dehydrogenase"/>
    <property type="match status" value="1"/>
</dbReference>
<evidence type="ECO:0000256" key="2">
    <source>
        <dbReference type="ARBA" id="ARBA00011738"/>
    </source>
</evidence>
<dbReference type="InterPro" id="IPR036291">
    <property type="entry name" value="NAD(P)-bd_dom_sf"/>
</dbReference>
<accession>A0AA35W0H8</accession>
<name>A0AA35W0H8_LACSI</name>
<keyword evidence="7" id="KW-1185">Reference proteome</keyword>
<organism evidence="6 7">
    <name type="scientific">Lactuca saligna</name>
    <name type="common">Willowleaf lettuce</name>
    <dbReference type="NCBI Taxonomy" id="75948"/>
    <lineage>
        <taxon>Eukaryota</taxon>
        <taxon>Viridiplantae</taxon>
        <taxon>Streptophyta</taxon>
        <taxon>Embryophyta</taxon>
        <taxon>Tracheophyta</taxon>
        <taxon>Spermatophyta</taxon>
        <taxon>Magnoliopsida</taxon>
        <taxon>eudicotyledons</taxon>
        <taxon>Gunneridae</taxon>
        <taxon>Pentapetalae</taxon>
        <taxon>asterids</taxon>
        <taxon>campanulids</taxon>
        <taxon>Asterales</taxon>
        <taxon>Asteraceae</taxon>
        <taxon>Cichorioideae</taxon>
        <taxon>Cichorieae</taxon>
        <taxon>Lactucinae</taxon>
        <taxon>Lactuca</taxon>
    </lineage>
</organism>
<protein>
    <recommendedName>
        <fullName evidence="5">Alcohol dehydrogenase-like C-terminal domain-containing protein</fullName>
    </recommendedName>
</protein>
<evidence type="ECO:0000313" key="6">
    <source>
        <dbReference type="EMBL" id="CAI9271303.1"/>
    </source>
</evidence>
<sequence>MLVKGLQKLKHIDLSISYSFTGFFLKNLSMNGGGDNLEVMILRDCMHLKEIEVERFMAVVLAGEFKHLKHLVAQGAKIRGATRIIGVDTNLEKKEKSKAFGVIDFINPNDIYETVQQAIKRLTDSGVDYSFECIGDIEMINTTLHSCCDGWGVTNTLGVPKTNPNVACHYELFLTGRTLKGSLFGGWKPKSDIPRSQELSEHGFISLKEL</sequence>
<evidence type="ECO:0000256" key="4">
    <source>
        <dbReference type="ARBA" id="ARBA00022833"/>
    </source>
</evidence>
<evidence type="ECO:0000313" key="7">
    <source>
        <dbReference type="Proteomes" id="UP001177003"/>
    </source>
</evidence>
<dbReference type="PANTHER" id="PTHR43880:SF5">
    <property type="entry name" value="ALCOHOL DEHYDROGENASE-LIKE 6"/>
    <property type="match status" value="1"/>
</dbReference>
<reference evidence="6" key="1">
    <citation type="submission" date="2023-04" db="EMBL/GenBank/DDBJ databases">
        <authorList>
            <person name="Vijverberg K."/>
            <person name="Xiong W."/>
            <person name="Schranz E."/>
        </authorList>
    </citation>
    <scope>NUCLEOTIDE SEQUENCE</scope>
</reference>
<dbReference type="Pfam" id="PF00107">
    <property type="entry name" value="ADH_zinc_N"/>
    <property type="match status" value="1"/>
</dbReference>
<dbReference type="GO" id="GO:0051903">
    <property type="term" value="F:S-(hydroxymethyl)glutathione dehydrogenase [NAD(P)+] activity"/>
    <property type="evidence" value="ECO:0007669"/>
    <property type="project" value="TreeGrafter"/>
</dbReference>
<evidence type="ECO:0000256" key="3">
    <source>
        <dbReference type="ARBA" id="ARBA00022723"/>
    </source>
</evidence>